<keyword evidence="2" id="KW-0328">Glycosyltransferase</keyword>
<accession>A0A843UE67</accession>
<evidence type="ECO:0000256" key="2">
    <source>
        <dbReference type="ARBA" id="ARBA00022676"/>
    </source>
</evidence>
<reference evidence="4" key="1">
    <citation type="submission" date="2017-07" db="EMBL/GenBank/DDBJ databases">
        <title>Taro Niue Genome Assembly and Annotation.</title>
        <authorList>
            <person name="Atibalentja N."/>
            <person name="Keating K."/>
            <person name="Fields C.J."/>
        </authorList>
    </citation>
    <scope>NUCLEOTIDE SEQUENCE</scope>
    <source>
        <strain evidence="4">Niue_2</strain>
        <tissue evidence="4">Leaf</tissue>
    </source>
</reference>
<evidence type="ECO:0000256" key="3">
    <source>
        <dbReference type="ARBA" id="ARBA00022679"/>
    </source>
</evidence>
<dbReference type="Pfam" id="PF00201">
    <property type="entry name" value="UDPGT"/>
    <property type="match status" value="1"/>
</dbReference>
<sequence length="143" mass="15773">MFQLATLLFQRGFSVTVIHTLLNAPDPSGHPHFRFVAIDDGLPEEDRSCMAWLDRHPAGSVIYVSFCSLADMEKEELAEVAWRLAGSGQPFLWVVRLGSVRGEAGVELPAGFVDETQGREMVVAWAPQVEVLLHTVSNSSYSD</sequence>
<dbReference type="EMBL" id="NMUH01000496">
    <property type="protein sequence ID" value="MQL80214.1"/>
    <property type="molecule type" value="Genomic_DNA"/>
</dbReference>
<keyword evidence="3" id="KW-0808">Transferase</keyword>
<comment type="caution">
    <text evidence="4">The sequence shown here is derived from an EMBL/GenBank/DDBJ whole genome shotgun (WGS) entry which is preliminary data.</text>
</comment>
<keyword evidence="5" id="KW-1185">Reference proteome</keyword>
<dbReference type="InterPro" id="IPR002213">
    <property type="entry name" value="UDP_glucos_trans"/>
</dbReference>
<dbReference type="Gene3D" id="3.40.50.2000">
    <property type="entry name" value="Glycogen Phosphorylase B"/>
    <property type="match status" value="2"/>
</dbReference>
<proteinExistence type="inferred from homology"/>
<dbReference type="Proteomes" id="UP000652761">
    <property type="component" value="Unassembled WGS sequence"/>
</dbReference>
<dbReference type="GO" id="GO:0080044">
    <property type="term" value="F:quercetin 7-O-glucosyltransferase activity"/>
    <property type="evidence" value="ECO:0007669"/>
    <property type="project" value="TreeGrafter"/>
</dbReference>
<name>A0A843UE67_COLES</name>
<dbReference type="GO" id="GO:0080043">
    <property type="term" value="F:quercetin 3-O-glucosyltransferase activity"/>
    <property type="evidence" value="ECO:0007669"/>
    <property type="project" value="TreeGrafter"/>
</dbReference>
<protein>
    <submittedName>
        <fullName evidence="4">Uncharacterized protein</fullName>
    </submittedName>
</protein>
<evidence type="ECO:0000313" key="4">
    <source>
        <dbReference type="EMBL" id="MQL80214.1"/>
    </source>
</evidence>
<comment type="similarity">
    <text evidence="1">Belongs to the UDP-glycosyltransferase family.</text>
</comment>
<evidence type="ECO:0000313" key="5">
    <source>
        <dbReference type="Proteomes" id="UP000652761"/>
    </source>
</evidence>
<gene>
    <name evidence="4" type="ORF">Taro_012692</name>
</gene>
<dbReference type="OrthoDB" id="688266at2759"/>
<evidence type="ECO:0000256" key="1">
    <source>
        <dbReference type="ARBA" id="ARBA00009995"/>
    </source>
</evidence>
<dbReference type="SUPFAM" id="SSF53756">
    <property type="entry name" value="UDP-Glycosyltransferase/glycogen phosphorylase"/>
    <property type="match status" value="1"/>
</dbReference>
<organism evidence="4 5">
    <name type="scientific">Colocasia esculenta</name>
    <name type="common">Wild taro</name>
    <name type="synonym">Arum esculentum</name>
    <dbReference type="NCBI Taxonomy" id="4460"/>
    <lineage>
        <taxon>Eukaryota</taxon>
        <taxon>Viridiplantae</taxon>
        <taxon>Streptophyta</taxon>
        <taxon>Embryophyta</taxon>
        <taxon>Tracheophyta</taxon>
        <taxon>Spermatophyta</taxon>
        <taxon>Magnoliopsida</taxon>
        <taxon>Liliopsida</taxon>
        <taxon>Araceae</taxon>
        <taxon>Aroideae</taxon>
        <taxon>Colocasieae</taxon>
        <taxon>Colocasia</taxon>
    </lineage>
</organism>
<dbReference type="PANTHER" id="PTHR11926:SF1494">
    <property type="entry name" value="FLAVONOL 3-O-GLUCOSYLTRANSFERASE UGT76E12-RELATED"/>
    <property type="match status" value="1"/>
</dbReference>
<dbReference type="PANTHER" id="PTHR11926">
    <property type="entry name" value="GLUCOSYL/GLUCURONOSYL TRANSFERASES"/>
    <property type="match status" value="1"/>
</dbReference>
<dbReference type="AlphaFoldDB" id="A0A843UE67"/>